<dbReference type="Proteomes" id="UP000091820">
    <property type="component" value="Unassembled WGS sequence"/>
</dbReference>
<evidence type="ECO:0000313" key="3">
    <source>
        <dbReference type="Proteomes" id="UP000091820"/>
    </source>
</evidence>
<sequence length="266" mass="29797">MKDFREAMEQTEAALKCKDSAQITLRGGSTVVNNTQAERAVNSSLDDGQVTADTTMADESQISDETGELNEEEDMIADISAIAASDSECVCPGCRKVKFAPYIHYLEEQSSSNQAPPAKKKVLKEVTFNQEIASLVDREFVQLCQGVRLCLTLERANVNRCLEILKQLKELQLNCALLVRNPDCVDTIRCVQHYIGNFKSWHLTPEQEAEFKAGAENIRNEASMIFSNFKNIANDCFIMIEEDDKPQDNTPEVVNVEDVEENDNFS</sequence>
<dbReference type="EnsemblMetazoa" id="GBRI016357-RA">
    <property type="protein sequence ID" value="GBRI016357-PA"/>
    <property type="gene ID" value="GBRI016357"/>
</dbReference>
<dbReference type="STRING" id="37001.A0A1A9WEB7"/>
<reference evidence="2" key="2">
    <citation type="submission" date="2020-05" db="UniProtKB">
        <authorList>
            <consortium name="EnsemblMetazoa"/>
        </authorList>
    </citation>
    <scope>IDENTIFICATION</scope>
    <source>
        <strain evidence="2">IAEA</strain>
    </source>
</reference>
<dbReference type="InterPro" id="IPR035441">
    <property type="entry name" value="TFIIS/LEDGF_dom_sf"/>
</dbReference>
<dbReference type="VEuPathDB" id="VectorBase:GBRI016357"/>
<dbReference type="Pfam" id="PF11467">
    <property type="entry name" value="LEDGF"/>
    <property type="match status" value="1"/>
</dbReference>
<feature type="domain" description="Lens epithelium-derived growth factor integrase-binding" evidence="1">
    <location>
        <begin position="137"/>
        <end position="234"/>
    </location>
</feature>
<evidence type="ECO:0000259" key="1">
    <source>
        <dbReference type="Pfam" id="PF11467"/>
    </source>
</evidence>
<protein>
    <submittedName>
        <fullName evidence="2">LEDGF domain-containing protein</fullName>
    </submittedName>
</protein>
<accession>A0A1A9WEB7</accession>
<reference evidence="3" key="1">
    <citation type="submission" date="2014-03" db="EMBL/GenBank/DDBJ databases">
        <authorList>
            <person name="Aksoy S."/>
            <person name="Warren W."/>
            <person name="Wilson R.K."/>
        </authorList>
    </citation>
    <scope>NUCLEOTIDE SEQUENCE [LARGE SCALE GENOMIC DNA]</scope>
    <source>
        <strain evidence="3">IAEA</strain>
    </source>
</reference>
<dbReference type="InterPro" id="IPR021567">
    <property type="entry name" value="LEDGF_IBD"/>
</dbReference>
<dbReference type="Gene3D" id="1.20.930.10">
    <property type="entry name" value="Conserved domain common to transcription factors TFIIS, elongin A, CRSP70"/>
    <property type="match status" value="1"/>
</dbReference>
<organism evidence="2 3">
    <name type="scientific">Glossina brevipalpis</name>
    <dbReference type="NCBI Taxonomy" id="37001"/>
    <lineage>
        <taxon>Eukaryota</taxon>
        <taxon>Metazoa</taxon>
        <taxon>Ecdysozoa</taxon>
        <taxon>Arthropoda</taxon>
        <taxon>Hexapoda</taxon>
        <taxon>Insecta</taxon>
        <taxon>Pterygota</taxon>
        <taxon>Neoptera</taxon>
        <taxon>Endopterygota</taxon>
        <taxon>Diptera</taxon>
        <taxon>Brachycera</taxon>
        <taxon>Muscomorpha</taxon>
        <taxon>Hippoboscoidea</taxon>
        <taxon>Glossinidae</taxon>
        <taxon>Glossina</taxon>
    </lineage>
</organism>
<dbReference type="SUPFAM" id="SSF140576">
    <property type="entry name" value="HIV integrase-binding domain"/>
    <property type="match status" value="1"/>
</dbReference>
<evidence type="ECO:0000313" key="2">
    <source>
        <dbReference type="EnsemblMetazoa" id="GBRI016357-PA"/>
    </source>
</evidence>
<name>A0A1A9WEB7_9MUSC</name>
<keyword evidence="3" id="KW-1185">Reference proteome</keyword>
<dbReference type="InterPro" id="IPR036218">
    <property type="entry name" value="HIVI-bd_sf"/>
</dbReference>
<dbReference type="AlphaFoldDB" id="A0A1A9WEB7"/>
<proteinExistence type="predicted"/>